<dbReference type="AlphaFoldDB" id="A0AAQ3PN86"/>
<proteinExistence type="predicted"/>
<evidence type="ECO:0000313" key="2">
    <source>
        <dbReference type="Proteomes" id="UP001341281"/>
    </source>
</evidence>
<dbReference type="EMBL" id="CP144745">
    <property type="protein sequence ID" value="WVZ49986.1"/>
    <property type="molecule type" value="Genomic_DNA"/>
</dbReference>
<protein>
    <submittedName>
        <fullName evidence="1">Uncharacterized protein</fullName>
    </submittedName>
</protein>
<organism evidence="1 2">
    <name type="scientific">Paspalum notatum var. saurae</name>
    <dbReference type="NCBI Taxonomy" id="547442"/>
    <lineage>
        <taxon>Eukaryota</taxon>
        <taxon>Viridiplantae</taxon>
        <taxon>Streptophyta</taxon>
        <taxon>Embryophyta</taxon>
        <taxon>Tracheophyta</taxon>
        <taxon>Spermatophyta</taxon>
        <taxon>Magnoliopsida</taxon>
        <taxon>Liliopsida</taxon>
        <taxon>Poales</taxon>
        <taxon>Poaceae</taxon>
        <taxon>PACMAD clade</taxon>
        <taxon>Panicoideae</taxon>
        <taxon>Andropogonodae</taxon>
        <taxon>Paspaleae</taxon>
        <taxon>Paspalinae</taxon>
        <taxon>Paspalum</taxon>
    </lineage>
</organism>
<dbReference type="Proteomes" id="UP001341281">
    <property type="component" value="Chromosome 01"/>
</dbReference>
<evidence type="ECO:0000313" key="1">
    <source>
        <dbReference type="EMBL" id="WVZ49986.1"/>
    </source>
</evidence>
<accession>A0AAQ3PN86</accession>
<keyword evidence="2" id="KW-1185">Reference proteome</keyword>
<gene>
    <name evidence="1" type="ORF">U9M48_001289</name>
</gene>
<reference evidence="1 2" key="1">
    <citation type="submission" date="2024-02" db="EMBL/GenBank/DDBJ databases">
        <title>High-quality chromosome-scale genome assembly of Pensacola bahiagrass (Paspalum notatum Flugge var. saurae).</title>
        <authorList>
            <person name="Vega J.M."/>
            <person name="Podio M."/>
            <person name="Orjuela J."/>
            <person name="Siena L.A."/>
            <person name="Pessino S.C."/>
            <person name="Combes M.C."/>
            <person name="Mariac C."/>
            <person name="Albertini E."/>
            <person name="Pupilli F."/>
            <person name="Ortiz J.P.A."/>
            <person name="Leblanc O."/>
        </authorList>
    </citation>
    <scope>NUCLEOTIDE SEQUENCE [LARGE SCALE GENOMIC DNA]</scope>
    <source>
        <strain evidence="1">R1</strain>
        <tissue evidence="1">Leaf</tissue>
    </source>
</reference>
<name>A0AAQ3PN86_PASNO</name>
<sequence>MFQDFARKSHGGTYHNTPHSDVGNSLLKYFAKVLGILRDVSLEVHPGNYRVTPGGHGSFTIHFGDLARKEHRRIIAVVQLPAVLNNEKAKTVMDVDCSYRYVYGTEQCHHDHLIIWSMISIVSFICHDVVSFMPVCRSIGLPKARESTSSLKIEMARDRNV</sequence>